<keyword evidence="4 5" id="KW-0472">Membrane</keyword>
<comment type="caution">
    <text evidence="7">The sequence shown here is derived from an EMBL/GenBank/DDBJ whole genome shotgun (WGS) entry which is preliminary data.</text>
</comment>
<dbReference type="Proteomes" id="UP001204524">
    <property type="component" value="Unassembled WGS sequence"/>
</dbReference>
<dbReference type="EMBL" id="JANARS010000004">
    <property type="protein sequence ID" value="MCP3422239.1"/>
    <property type="molecule type" value="Genomic_DNA"/>
</dbReference>
<feature type="transmembrane region" description="Helical" evidence="5">
    <location>
        <begin position="39"/>
        <end position="61"/>
    </location>
</feature>
<keyword evidence="1" id="KW-1003">Cell membrane</keyword>
<dbReference type="Pfam" id="PF06305">
    <property type="entry name" value="LapA_dom"/>
    <property type="match status" value="1"/>
</dbReference>
<proteinExistence type="predicted"/>
<accession>A0ABT1KWV2</accession>
<evidence type="ECO:0000313" key="8">
    <source>
        <dbReference type="Proteomes" id="UP001204524"/>
    </source>
</evidence>
<protein>
    <submittedName>
        <fullName evidence="7">Lipopolysaccharide assembly protein LapA domain-containing protein</fullName>
    </submittedName>
</protein>
<evidence type="ECO:0000313" key="7">
    <source>
        <dbReference type="EMBL" id="MCP3422239.1"/>
    </source>
</evidence>
<dbReference type="InterPro" id="IPR010445">
    <property type="entry name" value="LapA_dom"/>
</dbReference>
<reference evidence="7 8" key="1">
    <citation type="submission" date="2022-06" db="EMBL/GenBank/DDBJ databases">
        <authorList>
            <person name="So Y."/>
        </authorList>
    </citation>
    <scope>NUCLEOTIDE SEQUENCE [LARGE SCALE GENOMIC DNA]</scope>
    <source>
        <strain evidence="7 8">STR3</strain>
    </source>
</reference>
<evidence type="ECO:0000256" key="5">
    <source>
        <dbReference type="SAM" id="Phobius"/>
    </source>
</evidence>
<evidence type="ECO:0000256" key="4">
    <source>
        <dbReference type="ARBA" id="ARBA00023136"/>
    </source>
</evidence>
<gene>
    <name evidence="7" type="ORF">NCI01_10560</name>
</gene>
<sequence>MATAAALVLLVLLIVFMLQNSTKVDVQFLGLTGTMSLGMAMLIAAVGGGVVVAIAGMARVAQLRMNARRTRRSTTGTKPGGSD</sequence>
<keyword evidence="8" id="KW-1185">Reference proteome</keyword>
<keyword evidence="3 5" id="KW-1133">Transmembrane helix</keyword>
<evidence type="ECO:0000256" key="2">
    <source>
        <dbReference type="ARBA" id="ARBA00022692"/>
    </source>
</evidence>
<dbReference type="RefSeq" id="WP_254181442.1">
    <property type="nucleotide sequence ID" value="NZ_JANARS010000004.1"/>
</dbReference>
<evidence type="ECO:0000256" key="1">
    <source>
        <dbReference type="ARBA" id="ARBA00022475"/>
    </source>
</evidence>
<evidence type="ECO:0000259" key="6">
    <source>
        <dbReference type="Pfam" id="PF06305"/>
    </source>
</evidence>
<evidence type="ECO:0000256" key="3">
    <source>
        <dbReference type="ARBA" id="ARBA00022989"/>
    </source>
</evidence>
<name>A0ABT1KWV2_9ACTN</name>
<organism evidence="7 8">
    <name type="scientific">Nocardioides pinisoli</name>
    <dbReference type="NCBI Taxonomy" id="2950279"/>
    <lineage>
        <taxon>Bacteria</taxon>
        <taxon>Bacillati</taxon>
        <taxon>Actinomycetota</taxon>
        <taxon>Actinomycetes</taxon>
        <taxon>Propionibacteriales</taxon>
        <taxon>Nocardioidaceae</taxon>
        <taxon>Nocardioides</taxon>
    </lineage>
</organism>
<feature type="domain" description="Lipopolysaccharide assembly protein A" evidence="6">
    <location>
        <begin position="19"/>
        <end position="72"/>
    </location>
</feature>
<keyword evidence="2 5" id="KW-0812">Transmembrane</keyword>